<protein>
    <submittedName>
        <fullName evidence="5">Tetratricopeptide repeat protein</fullName>
    </submittedName>
</protein>
<dbReference type="InterPro" id="IPR011990">
    <property type="entry name" value="TPR-like_helical_dom_sf"/>
</dbReference>
<dbReference type="PANTHER" id="PTHR45586:SF1">
    <property type="entry name" value="LIPOPOLYSACCHARIDE ASSEMBLY PROTEIN B"/>
    <property type="match status" value="1"/>
</dbReference>
<dbReference type="EMBL" id="SWCJ01000003">
    <property type="protein sequence ID" value="TKB56736.1"/>
    <property type="molecule type" value="Genomic_DNA"/>
</dbReference>
<dbReference type="PROSITE" id="PS51257">
    <property type="entry name" value="PROKAR_LIPOPROTEIN"/>
    <property type="match status" value="1"/>
</dbReference>
<keyword evidence="2 3" id="KW-0802">TPR repeat</keyword>
<keyword evidence="1" id="KW-0677">Repeat</keyword>
<evidence type="ECO:0000313" key="5">
    <source>
        <dbReference type="EMBL" id="TKB56736.1"/>
    </source>
</evidence>
<evidence type="ECO:0000313" key="6">
    <source>
        <dbReference type="Proteomes" id="UP000305675"/>
    </source>
</evidence>
<dbReference type="SUPFAM" id="SSF48452">
    <property type="entry name" value="TPR-like"/>
    <property type="match status" value="1"/>
</dbReference>
<evidence type="ECO:0000256" key="1">
    <source>
        <dbReference type="ARBA" id="ARBA00022737"/>
    </source>
</evidence>
<feature type="repeat" description="TPR" evidence="3">
    <location>
        <begin position="293"/>
        <end position="326"/>
    </location>
</feature>
<evidence type="ECO:0000256" key="2">
    <source>
        <dbReference type="ARBA" id="ARBA00022803"/>
    </source>
</evidence>
<dbReference type="InterPro" id="IPR051012">
    <property type="entry name" value="CellSynth/LPSAsmb/PSIAsmb"/>
</dbReference>
<evidence type="ECO:0000256" key="3">
    <source>
        <dbReference type="PROSITE-ProRule" id="PRU00339"/>
    </source>
</evidence>
<dbReference type="Gene3D" id="1.25.40.10">
    <property type="entry name" value="Tetratricopeptide repeat domain"/>
    <property type="match status" value="2"/>
</dbReference>
<dbReference type="RefSeq" id="WP_136862540.1">
    <property type="nucleotide sequence ID" value="NZ_SWCJ01000003.1"/>
</dbReference>
<comment type="caution">
    <text evidence="5">The sequence shown here is derived from an EMBL/GenBank/DDBJ whole genome shotgun (WGS) entry which is preliminary data.</text>
</comment>
<dbReference type="Pfam" id="PF13432">
    <property type="entry name" value="TPR_16"/>
    <property type="match status" value="1"/>
</dbReference>
<dbReference type="SMART" id="SM00028">
    <property type="entry name" value="TPR"/>
    <property type="match status" value="4"/>
</dbReference>
<dbReference type="Proteomes" id="UP000305675">
    <property type="component" value="Unassembled WGS sequence"/>
</dbReference>
<keyword evidence="4" id="KW-0732">Signal</keyword>
<feature type="chain" id="PRO_5020648382" evidence="4">
    <location>
        <begin position="27"/>
        <end position="377"/>
    </location>
</feature>
<dbReference type="Pfam" id="PF13431">
    <property type="entry name" value="TPR_17"/>
    <property type="match status" value="1"/>
</dbReference>
<name>A0A4U1BQP1_9GAMM</name>
<gene>
    <name evidence="5" type="ORF">FCL42_06270</name>
</gene>
<accession>A0A4U1BQP1</accession>
<reference evidence="5 6" key="1">
    <citation type="submission" date="2019-04" db="EMBL/GenBank/DDBJ databases">
        <authorList>
            <person name="Hwang J.C."/>
        </authorList>
    </citation>
    <scope>NUCLEOTIDE SEQUENCE [LARGE SCALE GENOMIC DNA]</scope>
    <source>
        <strain evidence="5 6">IMCC35002</strain>
    </source>
</reference>
<sequence>MPCLKQLCLTLLFVTGCASTTQPQFAPPQWLDSQFSAMPNPVEVDQLFELSPQMRQFLSNEFRLRSSDNQKIKTLSTLVSKNQGFEYDNSHTRVASVTFEHRAGNCMSLVLMTAAMAKFWGLGVEYQLVKSPPLWDRQGGVHLLNEHVNIRVYSKDSVWSSVDTSVIIDFLPGSYVRGYQTERLSEAQIIARFFNNLGAEALVAGDANSAYHYLKRALEVDPKLPEAWNTLGVLYRRQGLESDAERVYRFAIDTLPESTNALHNFALLLASQDRLTEWSQVHRRLELARLANPFFYYDMAEWEYRQGNFSEALSQYRKAVKLADYHHEFHFGLSRAYFQLGEIDRSQASLSRAYRLAPQSEKQRYQLKLNALSSWQQ</sequence>
<evidence type="ECO:0000256" key="4">
    <source>
        <dbReference type="SAM" id="SignalP"/>
    </source>
</evidence>
<organism evidence="5 6">
    <name type="scientific">Ferrimonas aestuarii</name>
    <dbReference type="NCBI Taxonomy" id="2569539"/>
    <lineage>
        <taxon>Bacteria</taxon>
        <taxon>Pseudomonadati</taxon>
        <taxon>Pseudomonadota</taxon>
        <taxon>Gammaproteobacteria</taxon>
        <taxon>Alteromonadales</taxon>
        <taxon>Ferrimonadaceae</taxon>
        <taxon>Ferrimonas</taxon>
    </lineage>
</organism>
<feature type="repeat" description="TPR" evidence="3">
    <location>
        <begin position="225"/>
        <end position="258"/>
    </location>
</feature>
<feature type="signal peptide" evidence="4">
    <location>
        <begin position="1"/>
        <end position="26"/>
    </location>
</feature>
<keyword evidence="6" id="KW-1185">Reference proteome</keyword>
<proteinExistence type="predicted"/>
<dbReference type="PROSITE" id="PS50005">
    <property type="entry name" value="TPR"/>
    <property type="match status" value="4"/>
</dbReference>
<dbReference type="AlphaFoldDB" id="A0A4U1BQP1"/>
<dbReference type="InterPro" id="IPR019734">
    <property type="entry name" value="TPR_rpt"/>
</dbReference>
<feature type="repeat" description="TPR" evidence="3">
    <location>
        <begin position="327"/>
        <end position="360"/>
    </location>
</feature>
<dbReference type="OrthoDB" id="5801251at2"/>
<dbReference type="PANTHER" id="PTHR45586">
    <property type="entry name" value="TPR REPEAT-CONTAINING PROTEIN PA4667"/>
    <property type="match status" value="1"/>
</dbReference>
<feature type="repeat" description="TPR" evidence="3">
    <location>
        <begin position="191"/>
        <end position="224"/>
    </location>
</feature>